<proteinExistence type="predicted"/>
<dbReference type="InterPro" id="IPR012674">
    <property type="entry name" value="Calycin"/>
</dbReference>
<organism evidence="1 2">
    <name type="scientific">Lithohypha guttulata</name>
    <dbReference type="NCBI Taxonomy" id="1690604"/>
    <lineage>
        <taxon>Eukaryota</taxon>
        <taxon>Fungi</taxon>
        <taxon>Dikarya</taxon>
        <taxon>Ascomycota</taxon>
        <taxon>Pezizomycotina</taxon>
        <taxon>Eurotiomycetes</taxon>
        <taxon>Chaetothyriomycetidae</taxon>
        <taxon>Chaetothyriales</taxon>
        <taxon>Trichomeriaceae</taxon>
        <taxon>Lithohypha</taxon>
    </lineage>
</organism>
<gene>
    <name evidence="1" type="ORF">LTR24_008204</name>
</gene>
<dbReference type="EMBL" id="JAVRRG010000137">
    <property type="protein sequence ID" value="KAK5081450.1"/>
    <property type="molecule type" value="Genomic_DNA"/>
</dbReference>
<dbReference type="Gene3D" id="2.40.128.20">
    <property type="match status" value="1"/>
</dbReference>
<evidence type="ECO:0000313" key="1">
    <source>
        <dbReference type="EMBL" id="KAK5081450.1"/>
    </source>
</evidence>
<keyword evidence="2" id="KW-1185">Reference proteome</keyword>
<protein>
    <submittedName>
        <fullName evidence="1">Uncharacterized protein</fullName>
    </submittedName>
</protein>
<sequence>MNTDAEVPLTFRPPSSSAAKAVSPFRKPAVEFLKGSWHVTHSTLPMWKKNKNVVITYTLLESPSGGIDDLVQYKPLNSDKQKTVEGIDKPDPDVEAAYNWRGKGWLKIASSHWEVLGYGEEDEGWVVTFFAKTLFTPAGIDIYARRQGGLSEDLIQRIRAEMRKIDDPGFQKQADEIFEIKHEW</sequence>
<dbReference type="Proteomes" id="UP001345013">
    <property type="component" value="Unassembled WGS sequence"/>
</dbReference>
<comment type="caution">
    <text evidence="1">The sequence shown here is derived from an EMBL/GenBank/DDBJ whole genome shotgun (WGS) entry which is preliminary data.</text>
</comment>
<name>A0ABR0K1D7_9EURO</name>
<evidence type="ECO:0000313" key="2">
    <source>
        <dbReference type="Proteomes" id="UP001345013"/>
    </source>
</evidence>
<accession>A0ABR0K1D7</accession>
<reference evidence="1 2" key="1">
    <citation type="submission" date="2023-08" db="EMBL/GenBank/DDBJ databases">
        <title>Black Yeasts Isolated from many extreme environments.</title>
        <authorList>
            <person name="Coleine C."/>
            <person name="Stajich J.E."/>
            <person name="Selbmann L."/>
        </authorList>
    </citation>
    <scope>NUCLEOTIDE SEQUENCE [LARGE SCALE GENOMIC DNA]</scope>
    <source>
        <strain evidence="1 2">CCFEE 5885</strain>
    </source>
</reference>